<keyword evidence="4" id="KW-1185">Reference proteome</keyword>
<evidence type="ECO:0000256" key="1">
    <source>
        <dbReference type="SAM" id="MobiDB-lite"/>
    </source>
</evidence>
<keyword evidence="2" id="KW-0732">Signal</keyword>
<organism evidence="3 4">
    <name type="scientific">Streptomyces griseoviridis</name>
    <dbReference type="NCBI Taxonomy" id="45398"/>
    <lineage>
        <taxon>Bacteria</taxon>
        <taxon>Bacillati</taxon>
        <taxon>Actinomycetota</taxon>
        <taxon>Actinomycetes</taxon>
        <taxon>Kitasatosporales</taxon>
        <taxon>Streptomycetaceae</taxon>
        <taxon>Streptomyces</taxon>
    </lineage>
</organism>
<feature type="region of interest" description="Disordered" evidence="1">
    <location>
        <begin position="28"/>
        <end position="104"/>
    </location>
</feature>
<reference evidence="3" key="1">
    <citation type="journal article" date="2014" name="Int. J. Syst. Evol. Microbiol.">
        <title>Complete genome sequence of Corynebacterium casei LMG S-19264T (=DSM 44701T), isolated from a smear-ripened cheese.</title>
        <authorList>
            <consortium name="US DOE Joint Genome Institute (JGI-PGF)"/>
            <person name="Walter F."/>
            <person name="Albersmeier A."/>
            <person name="Kalinowski J."/>
            <person name="Ruckert C."/>
        </authorList>
    </citation>
    <scope>NUCLEOTIDE SEQUENCE</scope>
    <source>
        <strain evidence="3">JCM 4234</strain>
    </source>
</reference>
<dbReference type="EMBL" id="BMSL01000017">
    <property type="protein sequence ID" value="GGS53295.1"/>
    <property type="molecule type" value="Genomic_DNA"/>
</dbReference>
<dbReference type="AlphaFoldDB" id="A0A918GQB0"/>
<dbReference type="Proteomes" id="UP000653493">
    <property type="component" value="Unassembled WGS sequence"/>
</dbReference>
<reference evidence="3" key="2">
    <citation type="submission" date="2020-09" db="EMBL/GenBank/DDBJ databases">
        <authorList>
            <person name="Sun Q."/>
            <person name="Ohkuma M."/>
        </authorList>
    </citation>
    <scope>NUCLEOTIDE SEQUENCE</scope>
    <source>
        <strain evidence="3">JCM 4234</strain>
    </source>
</reference>
<proteinExistence type="predicted"/>
<feature type="chain" id="PRO_5038757008" evidence="2">
    <location>
        <begin position="26"/>
        <end position="200"/>
    </location>
</feature>
<feature type="compositionally biased region" description="Acidic residues" evidence="1">
    <location>
        <begin position="83"/>
        <end position="98"/>
    </location>
</feature>
<evidence type="ECO:0000313" key="3">
    <source>
        <dbReference type="EMBL" id="GGS53295.1"/>
    </source>
</evidence>
<feature type="signal peptide" evidence="2">
    <location>
        <begin position="1"/>
        <end position="25"/>
    </location>
</feature>
<evidence type="ECO:0000256" key="2">
    <source>
        <dbReference type="SAM" id="SignalP"/>
    </source>
</evidence>
<evidence type="ECO:0000313" key="4">
    <source>
        <dbReference type="Proteomes" id="UP000653493"/>
    </source>
</evidence>
<dbReference type="PROSITE" id="PS51257">
    <property type="entry name" value="PROKAR_LIPOPROTEIN"/>
    <property type="match status" value="1"/>
</dbReference>
<sequence length="200" mass="19702">MLSHRRPRVRLLAVIVAAGVSLLTACEGDSDKDTAASAEVSSTVSATPSASASTPASPSAPAAAEDEVATAASPQDEGHAADEDSAADDSAADDDAAADDSGAGVSGGISGTFANGVVEYLAPGTYIVSVSGKDQQFFVSDSTAVYGAGTLCGGYSTRATTRCSPGDLEKATESGSVAADVVVKQGVATRITERPAPDEG</sequence>
<feature type="compositionally biased region" description="Low complexity" evidence="1">
    <location>
        <begin position="35"/>
        <end position="74"/>
    </location>
</feature>
<accession>A0A918GQB0</accession>
<comment type="caution">
    <text evidence="3">The sequence shown here is derived from an EMBL/GenBank/DDBJ whole genome shotgun (WGS) entry which is preliminary data.</text>
</comment>
<gene>
    <name evidence="3" type="ORF">GCM10010238_48390</name>
</gene>
<name>A0A918GQB0_STRGD</name>
<protein>
    <submittedName>
        <fullName evidence="3">Uncharacterized protein</fullName>
    </submittedName>
</protein>